<evidence type="ECO:0000313" key="3">
    <source>
        <dbReference type="Proteomes" id="UP001254488"/>
    </source>
</evidence>
<proteinExistence type="predicted"/>
<protein>
    <submittedName>
        <fullName evidence="2">Uncharacterized protein</fullName>
    </submittedName>
</protein>
<evidence type="ECO:0000256" key="1">
    <source>
        <dbReference type="SAM" id="Phobius"/>
    </source>
</evidence>
<feature type="transmembrane region" description="Helical" evidence="1">
    <location>
        <begin position="98"/>
        <end position="117"/>
    </location>
</feature>
<comment type="caution">
    <text evidence="2">The sequence shown here is derived from an EMBL/GenBank/DDBJ whole genome shotgun (WGS) entry which is preliminary data.</text>
</comment>
<accession>A0ABU2YIQ5</accession>
<keyword evidence="1" id="KW-0812">Transmembrane</keyword>
<organism evidence="2 3">
    <name type="scientific">Patiriisocius hiemis</name>
    <dbReference type="NCBI Taxonomy" id="3075604"/>
    <lineage>
        <taxon>Bacteria</taxon>
        <taxon>Pseudomonadati</taxon>
        <taxon>Bacteroidota</taxon>
        <taxon>Flavobacteriia</taxon>
        <taxon>Flavobacteriales</taxon>
        <taxon>Flavobacteriaceae</taxon>
        <taxon>Patiriisocius</taxon>
    </lineage>
</organism>
<reference evidence="2 3" key="1">
    <citation type="submission" date="2023-09" db="EMBL/GenBank/DDBJ databases">
        <authorList>
            <person name="Rey-Velasco X."/>
        </authorList>
    </citation>
    <scope>NUCLEOTIDE SEQUENCE [LARGE SCALE GENOMIC DNA]</scope>
    <source>
        <strain evidence="2 3">W242</strain>
    </source>
</reference>
<feature type="transmembrane region" description="Helical" evidence="1">
    <location>
        <begin position="69"/>
        <end position="86"/>
    </location>
</feature>
<keyword evidence="1" id="KW-0472">Membrane</keyword>
<dbReference type="EMBL" id="JAVRHZ010000010">
    <property type="protein sequence ID" value="MDT0556948.1"/>
    <property type="molecule type" value="Genomic_DNA"/>
</dbReference>
<feature type="transmembrane region" description="Helical" evidence="1">
    <location>
        <begin position="40"/>
        <end position="62"/>
    </location>
</feature>
<gene>
    <name evidence="2" type="ORF">RM538_13100</name>
</gene>
<keyword evidence="3" id="KW-1185">Reference proteome</keyword>
<name>A0ABU2YIQ5_9FLAO</name>
<dbReference type="Proteomes" id="UP001254488">
    <property type="component" value="Unassembled WGS sequence"/>
</dbReference>
<evidence type="ECO:0000313" key="2">
    <source>
        <dbReference type="EMBL" id="MDT0556948.1"/>
    </source>
</evidence>
<dbReference type="RefSeq" id="WP_311333894.1">
    <property type="nucleotide sequence ID" value="NZ_JAVRHZ010000010.1"/>
</dbReference>
<keyword evidence="1" id="KW-1133">Transmembrane helix</keyword>
<sequence>MLIFLTVTPFLFYTYKFAPDSKEWNTLFGTINSGSFPSVSIYLHVLFTKLILVLLTGIWFLTSNNWWKYGILVPFTMFLFQLSGVLNHKISYIDEYDFWYSLPFILPIVFFLVYISIRIKRKPSSIELKDEVDNEIKNILSDSL</sequence>